<keyword evidence="1" id="KW-0812">Transmembrane</keyword>
<dbReference type="KEGG" id="oih:OB1122"/>
<evidence type="ECO:0000256" key="1">
    <source>
        <dbReference type="SAM" id="Phobius"/>
    </source>
</evidence>
<dbReference type="Proteomes" id="UP000000822">
    <property type="component" value="Chromosome"/>
</dbReference>
<evidence type="ECO:0000313" key="2">
    <source>
        <dbReference type="EMBL" id="BAC13078.1"/>
    </source>
</evidence>
<dbReference type="eggNOG" id="ENOG5032Y0Q">
    <property type="taxonomic scope" value="Bacteria"/>
</dbReference>
<dbReference type="HOGENOM" id="CLU_162470_0_0_9"/>
<feature type="transmembrane region" description="Helical" evidence="1">
    <location>
        <begin position="12"/>
        <end position="36"/>
    </location>
</feature>
<dbReference type="EMBL" id="BA000028">
    <property type="protein sequence ID" value="BAC13078.1"/>
    <property type="molecule type" value="Genomic_DNA"/>
</dbReference>
<dbReference type="STRING" id="221109.gene:10733361"/>
<feature type="transmembrane region" description="Helical" evidence="1">
    <location>
        <begin position="102"/>
        <end position="125"/>
    </location>
</feature>
<keyword evidence="1" id="KW-0472">Membrane</keyword>
<accession>Q8CUI5</accession>
<reference evidence="2 3" key="2">
    <citation type="journal article" date="2002" name="Nucleic Acids Res.">
        <title>Genome sequence of Oceanobacillus iheyensis isolated from the Iheya Ridge and its unexpected adaptive capabilities to extreme environments.</title>
        <authorList>
            <person name="Takami H."/>
            <person name="Takaki Y."/>
            <person name="Uchiyama I."/>
        </authorList>
    </citation>
    <scope>NUCLEOTIDE SEQUENCE [LARGE SCALE GENOMIC DNA]</scope>
    <source>
        <strain evidence="3">DSM 14371 / CIP 107618 / JCM 11309 / KCTC 3954 / HTE831</strain>
    </source>
</reference>
<reference evidence="2 3" key="1">
    <citation type="journal article" date="2001" name="FEMS Microbiol. Lett.">
        <title>Oceanobacillus iheyensis gen. nov., sp. nov., a deep-sea extremely halotolerant and alkaliphilic species isolated from a depth of 1050 m on the Iheya Ridge.</title>
        <authorList>
            <person name="Lu J."/>
            <person name="Nogi Y."/>
            <person name="Takami H."/>
        </authorList>
    </citation>
    <scope>NUCLEOTIDE SEQUENCE [LARGE SCALE GENOMIC DNA]</scope>
    <source>
        <strain evidence="3">DSM 14371 / CIP 107618 / JCM 11309 / KCTC 3954 / HTE831</strain>
    </source>
</reference>
<protein>
    <recommendedName>
        <fullName evidence="4">Permease</fullName>
    </recommendedName>
</protein>
<proteinExistence type="predicted"/>
<feature type="transmembrane region" description="Helical" evidence="1">
    <location>
        <begin position="78"/>
        <end position="96"/>
    </location>
</feature>
<feature type="transmembrane region" description="Helical" evidence="1">
    <location>
        <begin position="42"/>
        <end position="58"/>
    </location>
</feature>
<name>Q8CUI5_OCEIH</name>
<dbReference type="AlphaFoldDB" id="Q8CUI5"/>
<gene>
    <name evidence="2" type="ordered locus">OB1122</name>
</gene>
<sequence length="129" mass="14985">MYMNSKTGRRFFTIMGCLFLLYTAIFSSASIYSLGYIQGHELIQLSTSVMCFCLAYLYPQFKQNDERTKTIKERGMFLSYFFFGGYSVILMLLFQFELLTLTGYQTVSLIVSLMIVTVFSSFVILSKRY</sequence>
<keyword evidence="1" id="KW-1133">Transmembrane helix</keyword>
<organism evidence="2 3">
    <name type="scientific">Oceanobacillus iheyensis (strain DSM 14371 / CIP 107618 / JCM 11309 / KCTC 3954 / HTE831)</name>
    <dbReference type="NCBI Taxonomy" id="221109"/>
    <lineage>
        <taxon>Bacteria</taxon>
        <taxon>Bacillati</taxon>
        <taxon>Bacillota</taxon>
        <taxon>Bacilli</taxon>
        <taxon>Bacillales</taxon>
        <taxon>Bacillaceae</taxon>
        <taxon>Oceanobacillus</taxon>
    </lineage>
</organism>
<evidence type="ECO:0000313" key="3">
    <source>
        <dbReference type="Proteomes" id="UP000000822"/>
    </source>
</evidence>
<keyword evidence="3" id="KW-1185">Reference proteome</keyword>
<evidence type="ECO:0008006" key="4">
    <source>
        <dbReference type="Google" id="ProtNLM"/>
    </source>
</evidence>